<keyword evidence="1" id="KW-0560">Oxidoreductase</keyword>
<evidence type="ECO:0000313" key="6">
    <source>
        <dbReference type="Proteomes" id="UP000826651"/>
    </source>
</evidence>
<evidence type="ECO:0000256" key="1">
    <source>
        <dbReference type="ARBA" id="ARBA00023002"/>
    </source>
</evidence>
<dbReference type="PANTHER" id="PTHR43818:SF11">
    <property type="entry name" value="BCDNA.GH03377"/>
    <property type="match status" value="1"/>
</dbReference>
<gene>
    <name evidence="5" type="ORF">KCQ71_22260</name>
</gene>
<dbReference type="InterPro" id="IPR036291">
    <property type="entry name" value="NAD(P)-bd_dom_sf"/>
</dbReference>
<sequence>MTLRIALVGAGAMGTIMARDVYPALVEQVTVAAVVDRDRHRRAELADGLGARAYGSLAQALAAEHLDGVDVRLPHAAHADVAVEALDAGLHVLVEKPLALTAEDCRRAASAADRAGRVVAIAENYPHLRAVRAARAAIDDGAVGEVLALRSTRAYTLGDEWARPWRLGGEAASGLLWDQGTHHTSMLRVLGGEIVAVAAHRAGGAAGVETVTLDVRFASGLLGSSLYCWGTPARAVETEGLVLGTRAQLDIDVAYERPDGVARLVDGTGSRTICAAESYYDSHRWIVADWADAIATDRPPLVGLAAATADVRVVLAARESLARGGAEVPLGPPT</sequence>
<proteinExistence type="predicted"/>
<dbReference type="EMBL" id="JAGSHT010000022">
    <property type="protein sequence ID" value="MBZ2198888.1"/>
    <property type="molecule type" value="Genomic_DNA"/>
</dbReference>
<dbReference type="Gene3D" id="3.40.50.720">
    <property type="entry name" value="NAD(P)-binding Rossmann-like Domain"/>
    <property type="match status" value="1"/>
</dbReference>
<accession>A0ABS7SEV2</accession>
<evidence type="ECO:0000256" key="2">
    <source>
        <dbReference type="ARBA" id="ARBA00023027"/>
    </source>
</evidence>
<dbReference type="Gene3D" id="3.30.360.10">
    <property type="entry name" value="Dihydrodipicolinate Reductase, domain 2"/>
    <property type="match status" value="1"/>
</dbReference>
<organism evidence="5 6">
    <name type="scientific">Occultella gossypii</name>
    <dbReference type="NCBI Taxonomy" id="2800820"/>
    <lineage>
        <taxon>Bacteria</taxon>
        <taxon>Bacillati</taxon>
        <taxon>Actinomycetota</taxon>
        <taxon>Actinomycetes</taxon>
        <taxon>Micrococcales</taxon>
        <taxon>Ruaniaceae</taxon>
        <taxon>Occultella</taxon>
    </lineage>
</organism>
<dbReference type="Pfam" id="PF01408">
    <property type="entry name" value="GFO_IDH_MocA"/>
    <property type="match status" value="1"/>
</dbReference>
<dbReference type="PANTHER" id="PTHR43818">
    <property type="entry name" value="BCDNA.GH03377"/>
    <property type="match status" value="1"/>
</dbReference>
<dbReference type="InterPro" id="IPR050463">
    <property type="entry name" value="Gfo/Idh/MocA_oxidrdct_glycsds"/>
</dbReference>
<feature type="domain" description="GFO/IDH/MocA-like oxidoreductase" evidence="4">
    <location>
        <begin position="131"/>
        <end position="248"/>
    </location>
</feature>
<dbReference type="SUPFAM" id="SSF51735">
    <property type="entry name" value="NAD(P)-binding Rossmann-fold domains"/>
    <property type="match status" value="1"/>
</dbReference>
<dbReference type="RefSeq" id="WP_223410526.1">
    <property type="nucleotide sequence ID" value="NZ_JAGSHT010000022.1"/>
</dbReference>
<dbReference type="Pfam" id="PF22725">
    <property type="entry name" value="GFO_IDH_MocA_C3"/>
    <property type="match status" value="1"/>
</dbReference>
<dbReference type="Proteomes" id="UP000826651">
    <property type="component" value="Unassembled WGS sequence"/>
</dbReference>
<dbReference type="SUPFAM" id="SSF55347">
    <property type="entry name" value="Glyceraldehyde-3-phosphate dehydrogenase-like, C-terminal domain"/>
    <property type="match status" value="1"/>
</dbReference>
<dbReference type="InterPro" id="IPR055170">
    <property type="entry name" value="GFO_IDH_MocA-like_dom"/>
</dbReference>
<protein>
    <submittedName>
        <fullName evidence="5">Gfo/Idh/MocA family oxidoreductase</fullName>
    </submittedName>
</protein>
<evidence type="ECO:0000259" key="4">
    <source>
        <dbReference type="Pfam" id="PF22725"/>
    </source>
</evidence>
<evidence type="ECO:0000259" key="3">
    <source>
        <dbReference type="Pfam" id="PF01408"/>
    </source>
</evidence>
<feature type="domain" description="Gfo/Idh/MocA-like oxidoreductase N-terminal" evidence="3">
    <location>
        <begin position="3"/>
        <end position="121"/>
    </location>
</feature>
<evidence type="ECO:0000313" key="5">
    <source>
        <dbReference type="EMBL" id="MBZ2198888.1"/>
    </source>
</evidence>
<reference evidence="5 6" key="1">
    <citation type="submission" date="2021-04" db="EMBL/GenBank/DDBJ databases">
        <title>Ruania sp. nov., isolated from sandy soil of mangrove forest.</title>
        <authorList>
            <person name="Ge X."/>
            <person name="Huang R."/>
            <person name="Liu W."/>
        </authorList>
    </citation>
    <scope>NUCLEOTIDE SEQUENCE [LARGE SCALE GENOMIC DNA]</scope>
    <source>
        <strain evidence="5 6">N2-46</strain>
    </source>
</reference>
<name>A0ABS7SEV2_9MICO</name>
<keyword evidence="6" id="KW-1185">Reference proteome</keyword>
<keyword evidence="2" id="KW-0520">NAD</keyword>
<dbReference type="InterPro" id="IPR000683">
    <property type="entry name" value="Gfo/Idh/MocA-like_OxRdtase_N"/>
</dbReference>
<comment type="caution">
    <text evidence="5">The sequence shown here is derived from an EMBL/GenBank/DDBJ whole genome shotgun (WGS) entry which is preliminary data.</text>
</comment>